<evidence type="ECO:0000256" key="2">
    <source>
        <dbReference type="ARBA" id="ARBA00022692"/>
    </source>
</evidence>
<dbReference type="InterPro" id="IPR007016">
    <property type="entry name" value="O-antigen_ligase-rel_domated"/>
</dbReference>
<evidence type="ECO:0000313" key="7">
    <source>
        <dbReference type="EMBL" id="EMQ99530.1"/>
    </source>
</evidence>
<dbReference type="PANTHER" id="PTHR37422">
    <property type="entry name" value="TEICHURONIC ACID BIOSYNTHESIS PROTEIN TUAE"/>
    <property type="match status" value="1"/>
</dbReference>
<feature type="transmembrane region" description="Helical" evidence="5">
    <location>
        <begin position="177"/>
        <end position="200"/>
    </location>
</feature>
<feature type="transmembrane region" description="Helical" evidence="5">
    <location>
        <begin position="397"/>
        <end position="414"/>
    </location>
</feature>
<feature type="transmembrane region" description="Helical" evidence="5">
    <location>
        <begin position="115"/>
        <end position="133"/>
    </location>
</feature>
<dbReference type="Pfam" id="PF04932">
    <property type="entry name" value="Wzy_C"/>
    <property type="match status" value="1"/>
</dbReference>
<protein>
    <submittedName>
        <fullName evidence="7">Lipid A core-O-antigen ligase</fullName>
    </submittedName>
</protein>
<evidence type="ECO:0000313" key="8">
    <source>
        <dbReference type="Proteomes" id="UP000012015"/>
    </source>
</evidence>
<dbReference type="InterPro" id="IPR051533">
    <property type="entry name" value="WaaL-like"/>
</dbReference>
<dbReference type="EMBL" id="AOCK01000002">
    <property type="protein sequence ID" value="EMQ99530.1"/>
    <property type="molecule type" value="Genomic_DNA"/>
</dbReference>
<feature type="domain" description="O-antigen ligase-related" evidence="6">
    <location>
        <begin position="240"/>
        <end position="376"/>
    </location>
</feature>
<keyword evidence="8" id="KW-1185">Reference proteome</keyword>
<feature type="transmembrane region" description="Helical" evidence="5">
    <location>
        <begin position="139"/>
        <end position="156"/>
    </location>
</feature>
<feature type="transmembrane region" description="Helical" evidence="5">
    <location>
        <begin position="12"/>
        <end position="29"/>
    </location>
</feature>
<accession>M7MX48</accession>
<keyword evidence="4 5" id="KW-0472">Membrane</keyword>
<feature type="transmembrane region" description="Helical" evidence="5">
    <location>
        <begin position="35"/>
        <end position="52"/>
    </location>
</feature>
<dbReference type="PANTHER" id="PTHR37422:SF13">
    <property type="entry name" value="LIPOPOLYSACCHARIDE BIOSYNTHESIS PROTEIN PA4999-RELATED"/>
    <property type="match status" value="1"/>
</dbReference>
<dbReference type="AlphaFoldDB" id="M7MX48"/>
<keyword evidence="3 5" id="KW-1133">Transmembrane helix</keyword>
<dbReference type="Proteomes" id="UP000012015">
    <property type="component" value="Unassembled WGS sequence"/>
</dbReference>
<name>M7MX48_9MICC</name>
<evidence type="ECO:0000256" key="4">
    <source>
        <dbReference type="ARBA" id="ARBA00023136"/>
    </source>
</evidence>
<reference evidence="7 8" key="1">
    <citation type="journal article" date="2013" name="Genome Announc.">
        <title>Draft Genome Sequence of Arthrobacter gangotriensis Strain Lz1yT, Isolated from a Penguin Rookery Soil Sample Collected in Antarctica, near the Indian Station Dakshin Gangotri.</title>
        <authorList>
            <person name="Shivaji S."/>
            <person name="Ara S."/>
            <person name="Bandi S."/>
            <person name="Singh A."/>
            <person name="Kumar Pinnaka A."/>
        </authorList>
    </citation>
    <scope>NUCLEOTIDE SEQUENCE [LARGE SCALE GENOMIC DNA]</scope>
    <source>
        <strain evidence="7 8">Lz1y</strain>
    </source>
</reference>
<gene>
    <name evidence="7" type="ORF">ADIAG_00630</name>
</gene>
<keyword evidence="7" id="KW-0436">Ligase</keyword>
<feature type="transmembrane region" description="Helical" evidence="5">
    <location>
        <begin position="238"/>
        <end position="269"/>
    </location>
</feature>
<feature type="transmembrane region" description="Helical" evidence="5">
    <location>
        <begin position="86"/>
        <end position="103"/>
    </location>
</feature>
<dbReference type="PATRIC" id="fig|1276920.7.peg.636"/>
<feature type="transmembrane region" description="Helical" evidence="5">
    <location>
        <begin position="371"/>
        <end position="391"/>
    </location>
</feature>
<evidence type="ECO:0000256" key="5">
    <source>
        <dbReference type="SAM" id="Phobius"/>
    </source>
</evidence>
<sequence length="468" mass="50633">MGWPYTKTVTANKPLLTLIIVIAVITPIAVANPSATMMVFLGIAGIALLYFLGDWWRRVWVMTLIALMAGVSHIEAIASYGSLAKIAALGVLAVTTWLTTRRIRPVKPKSIHKAILRALAFTAVFAAVSTVWSESKMETAMQAVTFAVFVYIMNRLSRRRWRFAGKLGHDIGATYGVGLLFVVIGLAMAATNSGDAILWYNGRHQGFFNNPNQLAMIAALTFTLGIGYAAYRKSWIVWLTLAAPLAAIAFSGSRTSLVAAGIAVLWIIVRGSFHRILWASILGTASILIALLMSADPFSATVERFSENEGGDVLNQRTDIWDHVFVTLETHGMGIGWAATPTFLEAESSVGLNPTVLNSAHNSYVQMLFELGWLAVPLALFFVGLLIAVAFRTPVRGLDVGLTATAVVGSLIHLSESAIFGFGQPYPYMFWIAVVGAVAPLVRPPGELVTKTVIEPPKLTSRLRAEAE</sequence>
<feature type="transmembrane region" description="Helical" evidence="5">
    <location>
        <begin position="212"/>
        <end position="231"/>
    </location>
</feature>
<evidence type="ECO:0000256" key="1">
    <source>
        <dbReference type="ARBA" id="ARBA00004141"/>
    </source>
</evidence>
<proteinExistence type="predicted"/>
<evidence type="ECO:0000259" key="6">
    <source>
        <dbReference type="Pfam" id="PF04932"/>
    </source>
</evidence>
<dbReference type="STRING" id="1276920.ADIAG_00630"/>
<comment type="subcellular location">
    <subcellularLocation>
        <location evidence="1">Membrane</location>
        <topology evidence="1">Multi-pass membrane protein</topology>
    </subcellularLocation>
</comment>
<dbReference type="GO" id="GO:0016020">
    <property type="term" value="C:membrane"/>
    <property type="evidence" value="ECO:0007669"/>
    <property type="project" value="UniProtKB-SubCell"/>
</dbReference>
<keyword evidence="2 5" id="KW-0812">Transmembrane</keyword>
<feature type="transmembrane region" description="Helical" evidence="5">
    <location>
        <begin position="275"/>
        <end position="295"/>
    </location>
</feature>
<evidence type="ECO:0000256" key="3">
    <source>
        <dbReference type="ARBA" id="ARBA00022989"/>
    </source>
</evidence>
<dbReference type="eggNOG" id="COG3307">
    <property type="taxonomic scope" value="Bacteria"/>
</dbReference>
<organism evidence="7 8">
    <name type="scientific">Paeniglutamicibacter gangotriensis Lz1y</name>
    <dbReference type="NCBI Taxonomy" id="1276920"/>
    <lineage>
        <taxon>Bacteria</taxon>
        <taxon>Bacillati</taxon>
        <taxon>Actinomycetota</taxon>
        <taxon>Actinomycetes</taxon>
        <taxon>Micrococcales</taxon>
        <taxon>Micrococcaceae</taxon>
        <taxon>Paeniglutamicibacter</taxon>
    </lineage>
</organism>
<dbReference type="GO" id="GO:0016874">
    <property type="term" value="F:ligase activity"/>
    <property type="evidence" value="ECO:0007669"/>
    <property type="project" value="UniProtKB-KW"/>
</dbReference>
<comment type="caution">
    <text evidence="7">The sequence shown here is derived from an EMBL/GenBank/DDBJ whole genome shotgun (WGS) entry which is preliminary data.</text>
</comment>